<evidence type="ECO:0000259" key="9">
    <source>
        <dbReference type="PROSITE" id="PS50850"/>
    </source>
</evidence>
<name>A0A1Q5U4S3_9EURO</name>
<dbReference type="Gene3D" id="1.25.40.10">
    <property type="entry name" value="Tetratricopeptide repeat domain"/>
    <property type="match status" value="1"/>
</dbReference>
<feature type="transmembrane region" description="Helical" evidence="8">
    <location>
        <begin position="490"/>
        <end position="509"/>
    </location>
</feature>
<keyword evidence="5 8" id="KW-1133">Transmembrane helix</keyword>
<feature type="compositionally biased region" description="Low complexity" evidence="7">
    <location>
        <begin position="72"/>
        <end position="95"/>
    </location>
</feature>
<feature type="transmembrane region" description="Helical" evidence="8">
    <location>
        <begin position="613"/>
        <end position="635"/>
    </location>
</feature>
<feature type="transmembrane region" description="Helical" evidence="8">
    <location>
        <begin position="655"/>
        <end position="673"/>
    </location>
</feature>
<dbReference type="PANTHER" id="PTHR48022">
    <property type="entry name" value="PLASTIDIC GLUCOSE TRANSPORTER 4"/>
    <property type="match status" value="1"/>
</dbReference>
<organism evidence="10 11">
    <name type="scientific">Penicillium subrubescens</name>
    <dbReference type="NCBI Taxonomy" id="1316194"/>
    <lineage>
        <taxon>Eukaryota</taxon>
        <taxon>Fungi</taxon>
        <taxon>Dikarya</taxon>
        <taxon>Ascomycota</taxon>
        <taxon>Pezizomycotina</taxon>
        <taxon>Eurotiomycetes</taxon>
        <taxon>Eurotiomycetidae</taxon>
        <taxon>Eurotiales</taxon>
        <taxon>Aspergillaceae</taxon>
        <taxon>Penicillium</taxon>
    </lineage>
</organism>
<evidence type="ECO:0000256" key="1">
    <source>
        <dbReference type="ARBA" id="ARBA00004141"/>
    </source>
</evidence>
<evidence type="ECO:0000256" key="4">
    <source>
        <dbReference type="ARBA" id="ARBA00022692"/>
    </source>
</evidence>
<dbReference type="InterPro" id="IPR020846">
    <property type="entry name" value="MFS_dom"/>
</dbReference>
<feature type="compositionally biased region" description="Basic and acidic residues" evidence="7">
    <location>
        <begin position="1"/>
        <end position="16"/>
    </location>
</feature>
<reference evidence="10 11" key="1">
    <citation type="submission" date="2016-10" db="EMBL/GenBank/DDBJ databases">
        <title>Genome sequence of the ascomycete fungus Penicillium subrubescens.</title>
        <authorList>
            <person name="De Vries R.P."/>
            <person name="Peng M."/>
            <person name="Dilokpimol A."/>
            <person name="Hilden K."/>
            <person name="Makela M.R."/>
            <person name="Grigoriev I."/>
            <person name="Riley R."/>
            <person name="Granchi Z."/>
        </authorList>
    </citation>
    <scope>NUCLEOTIDE SEQUENCE [LARGE SCALE GENOMIC DNA]</scope>
    <source>
        <strain evidence="10 11">CBS 132785</strain>
    </source>
</reference>
<dbReference type="InterPro" id="IPR005829">
    <property type="entry name" value="Sugar_transporter_CS"/>
</dbReference>
<dbReference type="SUPFAM" id="SSF103473">
    <property type="entry name" value="MFS general substrate transporter"/>
    <property type="match status" value="1"/>
</dbReference>
<feature type="domain" description="Major facilitator superfamily (MFS) profile" evidence="9">
    <location>
        <begin position="365"/>
        <end position="802"/>
    </location>
</feature>
<comment type="subcellular location">
    <subcellularLocation>
        <location evidence="1">Membrane</location>
        <topology evidence="1">Multi-pass membrane protein</topology>
    </subcellularLocation>
</comment>
<keyword evidence="6 8" id="KW-0472">Membrane</keyword>
<dbReference type="InterPro" id="IPR011990">
    <property type="entry name" value="TPR-like_helical_dom_sf"/>
</dbReference>
<dbReference type="InterPro" id="IPR003663">
    <property type="entry name" value="Sugar/inositol_transpt"/>
</dbReference>
<feature type="region of interest" description="Disordered" evidence="7">
    <location>
        <begin position="1"/>
        <end position="197"/>
    </location>
</feature>
<evidence type="ECO:0000313" key="10">
    <source>
        <dbReference type="EMBL" id="OKP07477.1"/>
    </source>
</evidence>
<feature type="compositionally biased region" description="Pro residues" evidence="7">
    <location>
        <begin position="26"/>
        <end position="36"/>
    </location>
</feature>
<dbReference type="Pfam" id="PF08238">
    <property type="entry name" value="Sel1"/>
    <property type="match status" value="3"/>
</dbReference>
<dbReference type="FunFam" id="1.20.1250.20:FF:000134">
    <property type="entry name" value="MFS sugar transporter protein"/>
    <property type="match status" value="1"/>
</dbReference>
<evidence type="ECO:0000256" key="5">
    <source>
        <dbReference type="ARBA" id="ARBA00022989"/>
    </source>
</evidence>
<proteinExistence type="inferred from homology"/>
<keyword evidence="4 8" id="KW-0812">Transmembrane</keyword>
<feature type="transmembrane region" description="Helical" evidence="8">
    <location>
        <begin position="708"/>
        <end position="728"/>
    </location>
</feature>
<dbReference type="Pfam" id="PF00083">
    <property type="entry name" value="Sugar_tr"/>
    <property type="match status" value="1"/>
</dbReference>
<feature type="transmembrane region" description="Helical" evidence="8">
    <location>
        <begin position="458"/>
        <end position="478"/>
    </location>
</feature>
<dbReference type="SMART" id="SM00671">
    <property type="entry name" value="SEL1"/>
    <property type="match status" value="2"/>
</dbReference>
<evidence type="ECO:0000256" key="2">
    <source>
        <dbReference type="ARBA" id="ARBA00010992"/>
    </source>
</evidence>
<feature type="transmembrane region" description="Helical" evidence="8">
    <location>
        <begin position="434"/>
        <end position="452"/>
    </location>
</feature>
<gene>
    <name evidence="10" type="ORF">PENSUB_6066</name>
</gene>
<accession>A0A1Q5U4S3</accession>
<dbReference type="Gene3D" id="1.20.1250.20">
    <property type="entry name" value="MFS general substrate transporter like domains"/>
    <property type="match status" value="1"/>
</dbReference>
<dbReference type="PANTHER" id="PTHR48022:SF3">
    <property type="entry name" value="HEXOSE TRANSPORTER PROTEIN (AFU_ORTHOLOGUE AFUA_8G04480)-RELATED"/>
    <property type="match status" value="1"/>
</dbReference>
<dbReference type="GO" id="GO:0016020">
    <property type="term" value="C:membrane"/>
    <property type="evidence" value="ECO:0007669"/>
    <property type="project" value="UniProtKB-SubCell"/>
</dbReference>
<dbReference type="PROSITE" id="PS00216">
    <property type="entry name" value="SUGAR_TRANSPORT_1"/>
    <property type="match status" value="1"/>
</dbReference>
<dbReference type="EMBL" id="MNBE01000582">
    <property type="protein sequence ID" value="OKP07477.1"/>
    <property type="molecule type" value="Genomic_DNA"/>
</dbReference>
<protein>
    <submittedName>
        <fullName evidence="10">Lactose permease</fullName>
    </submittedName>
</protein>
<dbReference type="GO" id="GO:0005351">
    <property type="term" value="F:carbohydrate:proton symporter activity"/>
    <property type="evidence" value="ECO:0007669"/>
    <property type="project" value="TreeGrafter"/>
</dbReference>
<dbReference type="PROSITE" id="PS50850">
    <property type="entry name" value="MFS"/>
    <property type="match status" value="1"/>
</dbReference>
<dbReference type="InterPro" id="IPR050360">
    <property type="entry name" value="MFS_Sugar_Transporters"/>
</dbReference>
<evidence type="ECO:0000256" key="6">
    <source>
        <dbReference type="ARBA" id="ARBA00023136"/>
    </source>
</evidence>
<sequence length="844" mass="93853">MPSLRDILHKREDLTEKSSTSKSSPQNPPLSPPPPEITFLRSDTFGQEVITPPAHPHDEHTRNTSETPESPRLGSSNSRRSFFFQRSNSSRSLSSPSPPRPRGERRLSNLLHRRSRSNSQESSANIPEGLPQIEDEQGVDKQEREAQWEKRATVLVQRNPHFGQSPPPSTGDLSLPGGGQGRSRSSSHSRLGDQQDDINIQEAIRLHEEGDLERSTLMFSQLADPNGHNNPLSQVLYGLALRHGWGCTKDEARAVTYLSAAATNSAAVESEALRAGMKKGGSAKGELVLAIFELANCFRMGWGVKKDPAAARQYYETAANLGDTDAMDQVAWCYLEGFGGKKDKVLPVNPKPWWQTSHLLILNAYICSMLLFSSTGGYDISLMNGLQSLTQWQLFMEQPTGAWLGFINALQCIGSMVFQPIGAWSANRFGRKRTILIGYIWLVLGVGLQAGAPNLNWFIASRFFIGVAGTWFQASVILVTEIAYPSHRSFVTSAYMCQFYGGSLLSAWISFGTRNIDGDWAWRIPSLMQIALPLLALPGTLLIPESPRWLVGQKRAEEAREILVRYHAGGDQNSELVALQMEEITESITLEQSVQKESRWVDCVRTKGNRYRLFLSVSLGFFAQWNGCGVVSYYLTMILKTIGITSVTEQTLINGFLQLWNLIMSIAGACLVDRAGRRRLFLTSTIIMLISYIFITALSASFSTTGTAAIGTAVIPFLFIYFAGYDIAFTPLMVAYPTEMWTFSMRAKGLSITMMANYVALIFNQLINPIALEAIAWKYYIVFLAILMVILVTVYLYYPETKGYSLEEIAVVFDGEQARVTDLVAVKKVMEDERTGKSEHAEDV</sequence>
<feature type="transmembrane region" description="Helical" evidence="8">
    <location>
        <begin position="779"/>
        <end position="798"/>
    </location>
</feature>
<dbReference type="SUPFAM" id="SSF81901">
    <property type="entry name" value="HCP-like"/>
    <property type="match status" value="1"/>
</dbReference>
<evidence type="ECO:0000256" key="8">
    <source>
        <dbReference type="SAM" id="Phobius"/>
    </source>
</evidence>
<dbReference type="InterPro" id="IPR006597">
    <property type="entry name" value="Sel1-like"/>
</dbReference>
<dbReference type="InterPro" id="IPR005828">
    <property type="entry name" value="MFS_sugar_transport-like"/>
</dbReference>
<evidence type="ECO:0000256" key="7">
    <source>
        <dbReference type="SAM" id="MobiDB-lite"/>
    </source>
</evidence>
<evidence type="ECO:0000313" key="11">
    <source>
        <dbReference type="Proteomes" id="UP000186955"/>
    </source>
</evidence>
<keyword evidence="3" id="KW-0813">Transport</keyword>
<dbReference type="InterPro" id="IPR036259">
    <property type="entry name" value="MFS_trans_sf"/>
</dbReference>
<feature type="compositionally biased region" description="Basic and acidic residues" evidence="7">
    <location>
        <begin position="138"/>
        <end position="152"/>
    </location>
</feature>
<dbReference type="Proteomes" id="UP000186955">
    <property type="component" value="Unassembled WGS sequence"/>
</dbReference>
<comment type="similarity">
    <text evidence="2">Belongs to the major facilitator superfamily. Sugar transporter (TC 2.A.1.1) family.</text>
</comment>
<comment type="caution">
    <text evidence="10">The sequence shown here is derived from an EMBL/GenBank/DDBJ whole genome shotgun (WGS) entry which is preliminary data.</text>
</comment>
<dbReference type="AlphaFoldDB" id="A0A1Q5U4S3"/>
<feature type="transmembrane region" description="Helical" evidence="8">
    <location>
        <begin position="680"/>
        <end position="702"/>
    </location>
</feature>
<dbReference type="NCBIfam" id="TIGR00879">
    <property type="entry name" value="SP"/>
    <property type="match status" value="1"/>
</dbReference>
<evidence type="ECO:0000256" key="3">
    <source>
        <dbReference type="ARBA" id="ARBA00022448"/>
    </source>
</evidence>
<feature type="transmembrane region" description="Helical" evidence="8">
    <location>
        <begin position="749"/>
        <end position="767"/>
    </location>
</feature>
<keyword evidence="11" id="KW-1185">Reference proteome</keyword>